<gene>
    <name evidence="8" type="primary">pspC</name>
    <name evidence="8" type="ORF">SMD27_09115</name>
</gene>
<comment type="subcellular location">
    <subcellularLocation>
        <location evidence="1">Cell membrane</location>
        <topology evidence="1">Single-pass membrane protein</topology>
    </subcellularLocation>
</comment>
<feature type="domain" description="Phage shock protein PspC N-terminal" evidence="7">
    <location>
        <begin position="13"/>
        <end position="70"/>
    </location>
</feature>
<reference evidence="8 9" key="1">
    <citation type="journal article" date="2016" name="Antonie Van Leeuwenhoek">
        <title>Dongia soli sp. nov., isolated from soil from Dokdo, Korea.</title>
        <authorList>
            <person name="Kim D.U."/>
            <person name="Lee H."/>
            <person name="Kim H."/>
            <person name="Kim S.G."/>
            <person name="Ka J.O."/>
        </authorList>
    </citation>
    <scope>NUCLEOTIDE SEQUENCE [LARGE SCALE GENOMIC DNA]</scope>
    <source>
        <strain evidence="8 9">D78</strain>
    </source>
</reference>
<evidence type="ECO:0000313" key="9">
    <source>
        <dbReference type="Proteomes" id="UP001279642"/>
    </source>
</evidence>
<name>A0ABU5E9K2_9PROT</name>
<dbReference type="InterPro" id="IPR052027">
    <property type="entry name" value="PspC"/>
</dbReference>
<dbReference type="Proteomes" id="UP001279642">
    <property type="component" value="Unassembled WGS sequence"/>
</dbReference>
<accession>A0ABU5E9K2</accession>
<protein>
    <submittedName>
        <fullName evidence="8">Envelope stress response membrane protein PspC</fullName>
    </submittedName>
</protein>
<keyword evidence="5 6" id="KW-0472">Membrane</keyword>
<evidence type="ECO:0000256" key="6">
    <source>
        <dbReference type="SAM" id="Phobius"/>
    </source>
</evidence>
<evidence type="ECO:0000256" key="3">
    <source>
        <dbReference type="ARBA" id="ARBA00022692"/>
    </source>
</evidence>
<evidence type="ECO:0000256" key="5">
    <source>
        <dbReference type="ARBA" id="ARBA00023136"/>
    </source>
</evidence>
<dbReference type="RefSeq" id="WP_320508059.1">
    <property type="nucleotide sequence ID" value="NZ_JAXCLW010000002.1"/>
</dbReference>
<feature type="transmembrane region" description="Helical" evidence="6">
    <location>
        <begin position="43"/>
        <end position="67"/>
    </location>
</feature>
<dbReference type="Pfam" id="PF04024">
    <property type="entry name" value="PspC"/>
    <property type="match status" value="1"/>
</dbReference>
<dbReference type="InterPro" id="IPR014320">
    <property type="entry name" value="Phageshock_PspC"/>
</dbReference>
<organism evidence="8 9">
    <name type="scientific">Dongia soli</name>
    <dbReference type="NCBI Taxonomy" id="600628"/>
    <lineage>
        <taxon>Bacteria</taxon>
        <taxon>Pseudomonadati</taxon>
        <taxon>Pseudomonadota</taxon>
        <taxon>Alphaproteobacteria</taxon>
        <taxon>Rhodospirillales</taxon>
        <taxon>Dongiaceae</taxon>
        <taxon>Dongia</taxon>
    </lineage>
</organism>
<keyword evidence="9" id="KW-1185">Reference proteome</keyword>
<sequence length="133" mass="15390">MNSFNHALPPDPKRLYRNKRHGVIGGVCAGIADYLGWDRTLLRLAVIVTLFIAAPLAVLTYVILWIIMPEQPMGLFADEREKRFWQSVNLHPSRTVSDLARKFHEIDRRLAEMERKVSSPDYDLERKFRDLGA</sequence>
<keyword evidence="4 6" id="KW-1133">Transmembrane helix</keyword>
<keyword evidence="3 6" id="KW-0812">Transmembrane</keyword>
<dbReference type="InterPro" id="IPR007168">
    <property type="entry name" value="Phageshock_PspC_N"/>
</dbReference>
<dbReference type="PANTHER" id="PTHR33885">
    <property type="entry name" value="PHAGE SHOCK PROTEIN C"/>
    <property type="match status" value="1"/>
</dbReference>
<proteinExistence type="predicted"/>
<dbReference type="PANTHER" id="PTHR33885:SF3">
    <property type="entry name" value="PHAGE SHOCK PROTEIN C"/>
    <property type="match status" value="1"/>
</dbReference>
<dbReference type="NCBIfam" id="TIGR02978">
    <property type="entry name" value="phageshock_pspC"/>
    <property type="match status" value="1"/>
</dbReference>
<evidence type="ECO:0000256" key="1">
    <source>
        <dbReference type="ARBA" id="ARBA00004162"/>
    </source>
</evidence>
<keyword evidence="2" id="KW-1003">Cell membrane</keyword>
<dbReference type="EMBL" id="JAXCLW010000002">
    <property type="protein sequence ID" value="MDY0883003.1"/>
    <property type="molecule type" value="Genomic_DNA"/>
</dbReference>
<comment type="caution">
    <text evidence="8">The sequence shown here is derived from an EMBL/GenBank/DDBJ whole genome shotgun (WGS) entry which is preliminary data.</text>
</comment>
<evidence type="ECO:0000256" key="4">
    <source>
        <dbReference type="ARBA" id="ARBA00022989"/>
    </source>
</evidence>
<feature type="transmembrane region" description="Helical" evidence="6">
    <location>
        <begin position="21"/>
        <end position="37"/>
    </location>
</feature>
<evidence type="ECO:0000259" key="7">
    <source>
        <dbReference type="Pfam" id="PF04024"/>
    </source>
</evidence>
<evidence type="ECO:0000313" key="8">
    <source>
        <dbReference type="EMBL" id="MDY0883003.1"/>
    </source>
</evidence>
<evidence type="ECO:0000256" key="2">
    <source>
        <dbReference type="ARBA" id="ARBA00022475"/>
    </source>
</evidence>